<dbReference type="GO" id="GO:0008237">
    <property type="term" value="F:metallopeptidase activity"/>
    <property type="evidence" value="ECO:0007669"/>
    <property type="project" value="UniProtKB-KW"/>
</dbReference>
<proteinExistence type="inferred from homology"/>
<keyword evidence="2" id="KW-0645">Protease</keyword>
<dbReference type="SUPFAM" id="SSF55486">
    <property type="entry name" value="Metalloproteases ('zincins'), catalytic domain"/>
    <property type="match status" value="2"/>
</dbReference>
<accession>A0ABD3PNZ4</accession>
<dbReference type="Proteomes" id="UP001530315">
    <property type="component" value="Unassembled WGS sequence"/>
</dbReference>
<evidence type="ECO:0000256" key="4">
    <source>
        <dbReference type="ARBA" id="ARBA00022729"/>
    </source>
</evidence>
<feature type="region of interest" description="Disordered" evidence="9">
    <location>
        <begin position="483"/>
        <end position="521"/>
    </location>
</feature>
<dbReference type="AlphaFoldDB" id="A0ABD3PNZ4"/>
<dbReference type="GO" id="GO:0006508">
    <property type="term" value="P:proteolysis"/>
    <property type="evidence" value="ECO:0007669"/>
    <property type="project" value="UniProtKB-KW"/>
</dbReference>
<dbReference type="Gene3D" id="3.40.390.10">
    <property type="entry name" value="Collagenase (Catalytic Domain)"/>
    <property type="match status" value="1"/>
</dbReference>
<evidence type="ECO:0000256" key="1">
    <source>
        <dbReference type="ARBA" id="ARBA00008721"/>
    </source>
</evidence>
<gene>
    <name evidence="11" type="ORF">ACHAW5_009815</name>
</gene>
<dbReference type="InterPro" id="IPR024079">
    <property type="entry name" value="MetalloPept_cat_dom_sf"/>
</dbReference>
<keyword evidence="8" id="KW-1015">Disulfide bond</keyword>
<evidence type="ECO:0000256" key="6">
    <source>
        <dbReference type="ARBA" id="ARBA00022833"/>
    </source>
</evidence>
<dbReference type="EMBL" id="JALLAZ020000699">
    <property type="protein sequence ID" value="KAL3789076.1"/>
    <property type="molecule type" value="Genomic_DNA"/>
</dbReference>
<evidence type="ECO:0000313" key="11">
    <source>
        <dbReference type="EMBL" id="KAL3789076.1"/>
    </source>
</evidence>
<organism evidence="11 12">
    <name type="scientific">Stephanodiscus triporus</name>
    <dbReference type="NCBI Taxonomy" id="2934178"/>
    <lineage>
        <taxon>Eukaryota</taxon>
        <taxon>Sar</taxon>
        <taxon>Stramenopiles</taxon>
        <taxon>Ochrophyta</taxon>
        <taxon>Bacillariophyta</taxon>
        <taxon>Coscinodiscophyceae</taxon>
        <taxon>Thalassiosirophycidae</taxon>
        <taxon>Stephanodiscales</taxon>
        <taxon>Stephanodiscaceae</taxon>
        <taxon>Stephanodiscus</taxon>
    </lineage>
</organism>
<evidence type="ECO:0000256" key="3">
    <source>
        <dbReference type="ARBA" id="ARBA00022723"/>
    </source>
</evidence>
<comment type="caution">
    <text evidence="11">The sequence shown here is derived from an EMBL/GenBank/DDBJ whole genome shotgun (WGS) entry which is preliminary data.</text>
</comment>
<protein>
    <recommendedName>
        <fullName evidence="10">Peptidase M43 pregnancy-associated plasma-A domain-containing protein</fullName>
    </recommendedName>
</protein>
<keyword evidence="3" id="KW-0479">Metal-binding</keyword>
<name>A0ABD3PNZ4_9STRA</name>
<dbReference type="InterPro" id="IPR008754">
    <property type="entry name" value="Peptidase_M43"/>
</dbReference>
<evidence type="ECO:0000256" key="2">
    <source>
        <dbReference type="ARBA" id="ARBA00022670"/>
    </source>
</evidence>
<comment type="similarity">
    <text evidence="1">Belongs to the peptidase M43B family.</text>
</comment>
<evidence type="ECO:0000256" key="8">
    <source>
        <dbReference type="ARBA" id="ARBA00023157"/>
    </source>
</evidence>
<dbReference type="PANTHER" id="PTHR47466:SF1">
    <property type="entry name" value="METALLOPROTEASE MEP1 (AFU_ORTHOLOGUE AFUA_1G07730)-RELATED"/>
    <property type="match status" value="1"/>
</dbReference>
<evidence type="ECO:0000313" key="12">
    <source>
        <dbReference type="Proteomes" id="UP001530315"/>
    </source>
</evidence>
<keyword evidence="4" id="KW-0732">Signal</keyword>
<keyword evidence="5" id="KW-0378">Hydrolase</keyword>
<evidence type="ECO:0000259" key="10">
    <source>
        <dbReference type="Pfam" id="PF05572"/>
    </source>
</evidence>
<dbReference type="Pfam" id="PF05572">
    <property type="entry name" value="Peptidase_M43"/>
    <property type="match status" value="1"/>
</dbReference>
<evidence type="ECO:0000256" key="5">
    <source>
        <dbReference type="ARBA" id="ARBA00022801"/>
    </source>
</evidence>
<evidence type="ECO:0000256" key="9">
    <source>
        <dbReference type="SAM" id="MobiDB-lite"/>
    </source>
</evidence>
<evidence type="ECO:0000256" key="7">
    <source>
        <dbReference type="ARBA" id="ARBA00023049"/>
    </source>
</evidence>
<keyword evidence="12" id="KW-1185">Reference proteome</keyword>
<feature type="domain" description="Peptidase M43 pregnancy-associated plasma-A" evidence="10">
    <location>
        <begin position="292"/>
        <end position="349"/>
    </location>
</feature>
<sequence>MKLTSTAAVLYTAFQPGIQARTSDTLPAAALLSLLFGAEAHGGHDHNHYHDHYHRDLEGPGRHDCAMSDPTEDDKARADANMIATFGKIGNHMSRQELAAIFQDVTNKGKRHNEDGRSLQAGQTPAYLLVGLPIVYHVLTQQHIPKTNLTLDAVRPSATTAQIAFTTKKTNDFYNIYSRESRTSVQWASFVTSQTIYHNDVIPKDCNSLTDTEYANIIQDVSEWQYKLHAIICESTQWSVVAYLPTAFAPSALKHNMVRLEYRALACYDEDGNFICDPIAGQNKSHTRWWRTRSSALAHEFGHLFGLYHTFQGGCTSSGDGISDTPADGTNDVVGCPGLLPYNRDRDLFNSTLATTVNFGYVSTCDGVNVCSEGSTATCAACCSDCRFYDSNGISFSEDDIPGNQACCQTTVPDDSCPTFSGIDPKINVMAYSPDYCVYELTPGQMAQMIAQVKQEKDYIYCNYANIIDDVKCASIPCASTATSPNCVNRPSSKPTSSKPTSRKPTSRQPTSCKPTTPRQK</sequence>
<dbReference type="GO" id="GO:0046872">
    <property type="term" value="F:metal ion binding"/>
    <property type="evidence" value="ECO:0007669"/>
    <property type="project" value="UniProtKB-KW"/>
</dbReference>
<feature type="compositionally biased region" description="Low complexity" evidence="9">
    <location>
        <begin position="490"/>
        <end position="500"/>
    </location>
</feature>
<reference evidence="11 12" key="1">
    <citation type="submission" date="2024-10" db="EMBL/GenBank/DDBJ databases">
        <title>Updated reference genomes for cyclostephanoid diatoms.</title>
        <authorList>
            <person name="Roberts W.R."/>
            <person name="Alverson A.J."/>
        </authorList>
    </citation>
    <scope>NUCLEOTIDE SEQUENCE [LARGE SCALE GENOMIC DNA]</scope>
    <source>
        <strain evidence="11 12">AJA276-08</strain>
    </source>
</reference>
<keyword evidence="6" id="KW-0862">Zinc</keyword>
<dbReference type="PANTHER" id="PTHR47466">
    <property type="match status" value="1"/>
</dbReference>
<feature type="compositionally biased region" description="Polar residues" evidence="9">
    <location>
        <begin position="509"/>
        <end position="521"/>
    </location>
</feature>
<keyword evidence="7" id="KW-0482">Metalloprotease</keyword>